<dbReference type="GO" id="GO:0008168">
    <property type="term" value="F:methyltransferase activity"/>
    <property type="evidence" value="ECO:0007669"/>
    <property type="project" value="UniProtKB-KW"/>
</dbReference>
<evidence type="ECO:0000313" key="1">
    <source>
        <dbReference type="EMBL" id="BBH17088.1"/>
    </source>
</evidence>
<reference evidence="1 2" key="1">
    <citation type="submission" date="2018-11" db="EMBL/GenBank/DDBJ databases">
        <title>Complete genome sequence of Nocardioides baekrokdamisoli strain KCTC 39748.</title>
        <authorList>
            <person name="Kang S.W."/>
            <person name="Lee K.C."/>
            <person name="Kim K.K."/>
            <person name="Kim J.S."/>
            <person name="Kim D.S."/>
            <person name="Ko S.H."/>
            <person name="Yang S.H."/>
            <person name="Shin Y.K."/>
            <person name="Lee J.S."/>
        </authorList>
    </citation>
    <scope>NUCLEOTIDE SEQUENCE [LARGE SCALE GENOMIC DNA]</scope>
    <source>
        <strain evidence="1 2">KCTC 39748</strain>
    </source>
</reference>
<dbReference type="AlphaFoldDB" id="A0A3G9J0C4"/>
<name>A0A3G9J0C4_9ACTN</name>
<dbReference type="Gene3D" id="3.40.50.150">
    <property type="entry name" value="Vaccinia Virus protein VP39"/>
    <property type="match status" value="1"/>
</dbReference>
<dbReference type="Proteomes" id="UP000271573">
    <property type="component" value="Chromosome"/>
</dbReference>
<dbReference type="KEGG" id="nbe:Back2_13750"/>
<dbReference type="SUPFAM" id="SSF53335">
    <property type="entry name" value="S-adenosyl-L-methionine-dependent methyltransferases"/>
    <property type="match status" value="1"/>
</dbReference>
<keyword evidence="1" id="KW-0808">Transferase</keyword>
<protein>
    <submittedName>
        <fullName evidence="1">Methyltransferase MtfB</fullName>
    </submittedName>
</protein>
<proteinExistence type="predicted"/>
<sequence length="275" mass="30154">MNPAADSYLTLLAETLTRYQRGQHLRAVDPLGRGRVVTGAVRTASGLLARQGLVVARPVPSDDAAREIGKEWPYDGAETMIGLKRLANIRQCIETALADGVPGDVMECGVWRGGAAIYMAATLAVHDATDRAVWLADSFEGLPAPETQRYAKADQLDLSDIAHLAVGLEEVQANLRKYHLLGDNIRFLQGWFKDTLPTAPVESLAVLRLDGDLYSSTMDVLVSMYDKVSVGGFILVDDYNDLAECREAVTDFRAERGITDEIVPVDWTGVYWRKS</sequence>
<keyword evidence="2" id="KW-1185">Reference proteome</keyword>
<dbReference type="RefSeq" id="WP_125567971.1">
    <property type="nucleotide sequence ID" value="NZ_AP019307.1"/>
</dbReference>
<organism evidence="1 2">
    <name type="scientific">Nocardioides baekrokdamisoli</name>
    <dbReference type="NCBI Taxonomy" id="1804624"/>
    <lineage>
        <taxon>Bacteria</taxon>
        <taxon>Bacillati</taxon>
        <taxon>Actinomycetota</taxon>
        <taxon>Actinomycetes</taxon>
        <taxon>Propionibacteriales</taxon>
        <taxon>Nocardioidaceae</taxon>
        <taxon>Nocardioides</taxon>
    </lineage>
</organism>
<dbReference type="InterPro" id="IPR008884">
    <property type="entry name" value="TylF_MeTrfase"/>
</dbReference>
<keyword evidence="1" id="KW-0489">Methyltransferase</keyword>
<dbReference type="GO" id="GO:0032259">
    <property type="term" value="P:methylation"/>
    <property type="evidence" value="ECO:0007669"/>
    <property type="project" value="UniProtKB-KW"/>
</dbReference>
<gene>
    <name evidence="1" type="ORF">Back2_13750</name>
</gene>
<dbReference type="Pfam" id="PF05711">
    <property type="entry name" value="TylF"/>
    <property type="match status" value="1"/>
</dbReference>
<evidence type="ECO:0000313" key="2">
    <source>
        <dbReference type="Proteomes" id="UP000271573"/>
    </source>
</evidence>
<dbReference type="PANTHER" id="PTHR40036:SF1">
    <property type="entry name" value="MACROCIN O-METHYLTRANSFERASE"/>
    <property type="match status" value="1"/>
</dbReference>
<dbReference type="OrthoDB" id="3826968at2"/>
<dbReference type="InterPro" id="IPR029063">
    <property type="entry name" value="SAM-dependent_MTases_sf"/>
</dbReference>
<dbReference type="PANTHER" id="PTHR40036">
    <property type="entry name" value="MACROCIN O-METHYLTRANSFERASE"/>
    <property type="match status" value="1"/>
</dbReference>
<accession>A0A3G9J0C4</accession>
<dbReference type="EMBL" id="AP019307">
    <property type="protein sequence ID" value="BBH17088.1"/>
    <property type="molecule type" value="Genomic_DNA"/>
</dbReference>